<feature type="compositionally biased region" description="Acidic residues" evidence="1">
    <location>
        <begin position="790"/>
        <end position="802"/>
    </location>
</feature>
<feature type="compositionally biased region" description="Basic residues" evidence="1">
    <location>
        <begin position="156"/>
        <end position="166"/>
    </location>
</feature>
<feature type="compositionally biased region" description="Polar residues" evidence="1">
    <location>
        <begin position="891"/>
        <end position="903"/>
    </location>
</feature>
<feature type="compositionally biased region" description="Basic and acidic residues" evidence="1">
    <location>
        <begin position="1017"/>
        <end position="1030"/>
    </location>
</feature>
<dbReference type="InterPro" id="IPR017956">
    <property type="entry name" value="AT_hook_DNA-bd_motif"/>
</dbReference>
<proteinExistence type="predicted"/>
<feature type="region of interest" description="Disordered" evidence="1">
    <location>
        <begin position="1"/>
        <end position="375"/>
    </location>
</feature>
<feature type="compositionally biased region" description="Polar residues" evidence="1">
    <location>
        <begin position="355"/>
        <end position="365"/>
    </location>
</feature>
<feature type="compositionally biased region" description="Acidic residues" evidence="1">
    <location>
        <begin position="323"/>
        <end position="334"/>
    </location>
</feature>
<feature type="compositionally biased region" description="Low complexity" evidence="1">
    <location>
        <begin position="205"/>
        <end position="218"/>
    </location>
</feature>
<feature type="compositionally biased region" description="Polar residues" evidence="1">
    <location>
        <begin position="596"/>
        <end position="611"/>
    </location>
</feature>
<feature type="compositionally biased region" description="Basic and acidic residues" evidence="1">
    <location>
        <begin position="335"/>
        <end position="344"/>
    </location>
</feature>
<feature type="compositionally biased region" description="Basic and acidic residues" evidence="1">
    <location>
        <begin position="682"/>
        <end position="691"/>
    </location>
</feature>
<reference evidence="2 3" key="1">
    <citation type="submission" date="2024-02" db="EMBL/GenBank/DDBJ databases">
        <title>De novo assembly and annotation of 12 fungi associated with fruit tree decline syndrome in Ontario, Canada.</title>
        <authorList>
            <person name="Sulman M."/>
            <person name="Ellouze W."/>
            <person name="Ilyukhin E."/>
        </authorList>
    </citation>
    <scope>NUCLEOTIDE SEQUENCE [LARGE SCALE GENOMIC DNA]</scope>
    <source>
        <strain evidence="2 3">M42-189</strain>
    </source>
</reference>
<gene>
    <name evidence="2" type="ORF">SLS60_008099</name>
</gene>
<sequence>MHRAHDNMTPRYIVSSDDENRAQSSPDPLGASFDEEQSRARSLATRATIRQPLTATSPSKQNRRPEITGLDLASPTKHMLLSTPRTAGHSPWRIKVTVQAEPGSDSENMESPIVKHITHTKTTTIPLKDPDASSPAKRRGRPRKSEAPIKRSGTPVRKRATSKPRRTSVGDNSSADLETDVTPKRKRGRPRKVQLPGEDDIWGQARRSSVGADASAADVETDATPKKRRGRPRKSIQPPPLEEDDEHTAPQSPPLPESVESELHTDTAPGPGIQDDSQPEMDSTPHERRGRFNSTFVQTGLSRRLKARENTPVAKDQDLIEISSDEESEEDDGGDREVTITEEHLAEEDVDNMTHFRSPQASASGTPEDEEEHNEETCFVFEEGATRMPDDTTIIDSESFSMISVDSLPSCGSVTRPANGATGGRSSAYSQDIQQDHACLEIPSSKSFGRGSENTSVRLPPGLLPSVQALPAAPPRYKTPSVEPVELSKPPPVQSARLSPTEAQTPRIGRVVKAGVALQGVLDPNRVTPEAGPSKTVDERRDHLDDLFRGFSERTKRELQAGLRLGEQLAKQSGMNRSPSPALSSPIKTANPDLSAGNSVASSTVPQQSRLLTPEDQDGDTATVSHPTEVQYPILPHSDQRSGLLSPVSNPEVDEDEMSWRIDTPPVQRMNRVDTQLSAPHQTHESARIDMADMWEEEASRPSDRVEIDNASSPGIQDLLAQDGPVKPARGKLPRTWRRKTSDDFQYSDEAQDSQIGTPPSTESDNSPARAFDKVKGTAMQPRVATRFENEDEEVDSEDSDDTGLFFQANIPNLFKSQQSRDIRRRRTQKQEEISLNLDQSLLPESSPPPVVRTPVMDKPNPFMDTPPQLAALRSSPVKSSPLRQELRGSDISSDPAQQTFEESTLPLAPSSPFHTYVEGDTGFSMASDQRQILREMEPMDSSLRRIRDKADEYLDAYEPQERSLHNLTEVTEPSKTWNKGSAMLTSSPPKQKQFVPGPASGNALDKANNSFASSIQDKEDTQQRSDVTDIRTPPCSPSMRTGLPSPAHPALTKLDLLPRVEPWTKTHYKALDRLYQLYKKKPSIFSTTEGPNAVLNATLLTNHLNATTHDFIGARYRAWGYNVIFTDALVVLCTAFMQLLTLNNIEEYEKKAQKEIQVGDCQPGVVGSSISVEGVVERLATIVLGEAVRRDEKKGKLVDKSGRLRVEWPQ</sequence>
<organism evidence="2 3">
    <name type="scientific">Paraconiothyrium brasiliense</name>
    <dbReference type="NCBI Taxonomy" id="300254"/>
    <lineage>
        <taxon>Eukaryota</taxon>
        <taxon>Fungi</taxon>
        <taxon>Dikarya</taxon>
        <taxon>Ascomycota</taxon>
        <taxon>Pezizomycotina</taxon>
        <taxon>Dothideomycetes</taxon>
        <taxon>Pleosporomycetidae</taxon>
        <taxon>Pleosporales</taxon>
        <taxon>Massarineae</taxon>
        <taxon>Didymosphaeriaceae</taxon>
        <taxon>Paraconiothyrium</taxon>
    </lineage>
</organism>
<accession>A0ABR3R3D4</accession>
<keyword evidence="3" id="KW-1185">Reference proteome</keyword>
<feature type="region of interest" description="Disordered" evidence="1">
    <location>
        <begin position="566"/>
        <end position="922"/>
    </location>
</feature>
<feature type="compositionally biased region" description="Basic residues" evidence="1">
    <location>
        <begin position="729"/>
        <end position="739"/>
    </location>
</feature>
<feature type="region of interest" description="Disordered" evidence="1">
    <location>
        <begin position="958"/>
        <end position="1048"/>
    </location>
</feature>
<feature type="compositionally biased region" description="Polar residues" evidence="1">
    <location>
        <begin position="444"/>
        <end position="457"/>
    </location>
</feature>
<dbReference type="EMBL" id="JAKJXO020000011">
    <property type="protein sequence ID" value="KAL1598954.1"/>
    <property type="molecule type" value="Genomic_DNA"/>
</dbReference>
<dbReference type="Proteomes" id="UP001521785">
    <property type="component" value="Unassembled WGS sequence"/>
</dbReference>
<feature type="region of interest" description="Disordered" evidence="1">
    <location>
        <begin position="523"/>
        <end position="542"/>
    </location>
</feature>
<feature type="compositionally biased region" description="Polar residues" evidence="1">
    <location>
        <begin position="570"/>
        <end position="588"/>
    </location>
</feature>
<feature type="compositionally biased region" description="Polar residues" evidence="1">
    <location>
        <begin position="966"/>
        <end position="991"/>
    </location>
</feature>
<dbReference type="SMART" id="SM00384">
    <property type="entry name" value="AT_hook"/>
    <property type="match status" value="3"/>
</dbReference>
<feature type="compositionally biased region" description="Polar residues" evidence="1">
    <location>
        <begin position="51"/>
        <end position="60"/>
    </location>
</feature>
<evidence type="ECO:0000256" key="1">
    <source>
        <dbReference type="SAM" id="MobiDB-lite"/>
    </source>
</evidence>
<feature type="compositionally biased region" description="Polar residues" evidence="1">
    <location>
        <begin position="292"/>
        <end position="301"/>
    </location>
</feature>
<feature type="compositionally biased region" description="Polar residues" evidence="1">
    <location>
        <begin position="753"/>
        <end position="767"/>
    </location>
</feature>
<evidence type="ECO:0000313" key="2">
    <source>
        <dbReference type="EMBL" id="KAL1598954.1"/>
    </source>
</evidence>
<feature type="region of interest" description="Disordered" evidence="1">
    <location>
        <begin position="443"/>
        <end position="507"/>
    </location>
</feature>
<dbReference type="PRINTS" id="PR00929">
    <property type="entry name" value="ATHOOK"/>
</dbReference>
<protein>
    <submittedName>
        <fullName evidence="2">Uncharacterized protein</fullName>
    </submittedName>
</protein>
<name>A0ABR3R3D4_9PLEO</name>
<feature type="compositionally biased region" description="Basic and acidic residues" evidence="1">
    <location>
        <begin position="698"/>
        <end position="708"/>
    </location>
</feature>
<comment type="caution">
    <text evidence="2">The sequence shown here is derived from an EMBL/GenBank/DDBJ whole genome shotgun (WGS) entry which is preliminary data.</text>
</comment>
<evidence type="ECO:0000313" key="3">
    <source>
        <dbReference type="Proteomes" id="UP001521785"/>
    </source>
</evidence>